<keyword evidence="1" id="KW-1133">Transmembrane helix</keyword>
<dbReference type="KEGG" id="cmr:Cycma_0080"/>
<evidence type="ECO:0000313" key="3">
    <source>
        <dbReference type="Proteomes" id="UP000001635"/>
    </source>
</evidence>
<dbReference type="RefSeq" id="WP_014018164.1">
    <property type="nucleotide sequence ID" value="NC_015914.1"/>
</dbReference>
<dbReference type="Proteomes" id="UP000001635">
    <property type="component" value="Chromosome"/>
</dbReference>
<proteinExistence type="predicted"/>
<feature type="transmembrane region" description="Helical" evidence="1">
    <location>
        <begin position="69"/>
        <end position="86"/>
    </location>
</feature>
<keyword evidence="3" id="KW-1185">Reference proteome</keyword>
<dbReference type="HOGENOM" id="CLU_2463927_0_0_10"/>
<dbReference type="EMBL" id="CP002955">
    <property type="protein sequence ID" value="AEL23865.1"/>
    <property type="molecule type" value="Genomic_DNA"/>
</dbReference>
<keyword evidence="1" id="KW-0472">Membrane</keyword>
<sequence length="88" mass="9897">MKRTIRKIQNLFPHSEKLLLHAPGGALVAVLALFYTTDPVQLMIHATYLGIIKEAWDYGRNKYIKMENVWDLLATMAGGVVVVLIVNC</sequence>
<evidence type="ECO:0000313" key="2">
    <source>
        <dbReference type="EMBL" id="AEL23865.1"/>
    </source>
</evidence>
<dbReference type="AlphaFoldDB" id="G0IZ86"/>
<keyword evidence="1" id="KW-0812">Transmembrane</keyword>
<name>G0IZ86_CYCMS</name>
<reference evidence="3" key="1">
    <citation type="submission" date="2011-07" db="EMBL/GenBank/DDBJ databases">
        <title>The complete genome of Cyclobacterium marinum DSM 745.</title>
        <authorList>
            <person name="Lucas S."/>
            <person name="Han J."/>
            <person name="Lapidus A."/>
            <person name="Bruce D."/>
            <person name="Goodwin L."/>
            <person name="Pitluck S."/>
            <person name="Peters L."/>
            <person name="Kyrpides N."/>
            <person name="Mavromatis K."/>
            <person name="Ivanova N."/>
            <person name="Ovchinnikova G."/>
            <person name="Chertkov O."/>
            <person name="Detter J.C."/>
            <person name="Tapia R."/>
            <person name="Han C."/>
            <person name="Land M."/>
            <person name="Hauser L."/>
            <person name="Markowitz V."/>
            <person name="Cheng J.-F."/>
            <person name="Hugenholtz P."/>
            <person name="Woyke T."/>
            <person name="Wu D."/>
            <person name="Tindall B."/>
            <person name="Schuetze A."/>
            <person name="Brambilla E."/>
            <person name="Klenk H.-P."/>
            <person name="Eisen J.A."/>
        </authorList>
    </citation>
    <scope>NUCLEOTIDE SEQUENCE [LARGE SCALE GENOMIC DNA]</scope>
    <source>
        <strain evidence="3">ATCC 25205 / DSM 745 / LMG 13164 / NCIMB 1802</strain>
    </source>
</reference>
<protein>
    <submittedName>
        <fullName evidence="2">Uncharacterized protein</fullName>
    </submittedName>
</protein>
<accession>G0IZ86</accession>
<gene>
    <name evidence="2" type="ordered locus">Cycma_0080</name>
</gene>
<organism evidence="2 3">
    <name type="scientific">Cyclobacterium marinum (strain ATCC 25205 / DSM 745 / LMG 13164 / NCIMB 1802)</name>
    <name type="common">Flectobacillus marinus</name>
    <dbReference type="NCBI Taxonomy" id="880070"/>
    <lineage>
        <taxon>Bacteria</taxon>
        <taxon>Pseudomonadati</taxon>
        <taxon>Bacteroidota</taxon>
        <taxon>Cytophagia</taxon>
        <taxon>Cytophagales</taxon>
        <taxon>Cyclobacteriaceae</taxon>
        <taxon>Cyclobacterium</taxon>
    </lineage>
</organism>
<evidence type="ECO:0000256" key="1">
    <source>
        <dbReference type="SAM" id="Phobius"/>
    </source>
</evidence>
<dbReference type="STRING" id="880070.Cycma_0080"/>